<organism evidence="13">
    <name type="scientific">Clinch picorna-like virus 1</name>
    <dbReference type="NCBI Taxonomy" id="2767017"/>
    <lineage>
        <taxon>Viruses</taxon>
        <taxon>Riboviria</taxon>
        <taxon>Orthornavirae</taxon>
        <taxon>Pisuviricota</taxon>
        <taxon>Pisoniviricetes</taxon>
        <taxon>Picornavirales</taxon>
    </lineage>
</organism>
<evidence type="ECO:0000256" key="3">
    <source>
        <dbReference type="ARBA" id="ARBA00022679"/>
    </source>
</evidence>
<feature type="region of interest" description="Disordered" evidence="10">
    <location>
        <begin position="1597"/>
        <end position="1618"/>
    </location>
</feature>
<dbReference type="GO" id="GO:0006351">
    <property type="term" value="P:DNA-templated transcription"/>
    <property type="evidence" value="ECO:0007669"/>
    <property type="project" value="InterPro"/>
</dbReference>
<dbReference type="InterPro" id="IPR014759">
    <property type="entry name" value="Helicase_SF3_ssRNA_vir"/>
</dbReference>
<dbReference type="EMBL" id="MT341476">
    <property type="protein sequence ID" value="QNL09586.1"/>
    <property type="molecule type" value="Genomic_RNA"/>
</dbReference>
<sequence length="2005" mass="226755">MKTNDSATSSRLANAQTEYDMALLKGNLVRFLIADARLRAAKMPPGKLQNVTRAIRRRFNTKRIACDSSLCNIFIMDCNVRRCVQMDHFDTLSTLAQRCHLDVTNSWYTFAGKPINTHTLLCAYGVSEGSVLIATHRLIGGSQSSQDSLPDCEDVYDDWFQHDLVLSSDGVHINMLGQMYTNVHWIDRLYQQVEARAAIQSQSIHFVILHRGQLLRRGTHVSDYSWSSDTIKNVDVHYYFLRGGQDDYLDAWLGEQIPLDPKPVRTKKRCRHQHPEADEDFAIRTRKWDKDAATIKKRHRGLQQQSDDYTPAETLEVGNWASENFTGPREVHLDLRTPQVLDRGRWKYNPQDQPTSEHDAMSHDFRGSHTAEPWVRRVDLAGLDKDEDLDFSDLLQMFDNKVDIAMGKFVEDFLLYGALLYRARDWKDQALAITTFVKLRTPQCSITHLFKEPVRRFIRETFGTTPQVQGLDDVLDNVRSFRCFITNWEKVRDSDYAKKFAKVMRYVGTFGVLSFYGVEPDDKTLKAMEENSFTPWVKVNFFACVVDFLSLTVERVCVFLKTGSWQSFFHGEVPYAKWLDDAATLRRQSLALGNLEAVGTNYFEFVCNLKDCISRGDSLAKYSGAVGLEAKMIKSTLNDLKITHDNMLCAKAAQQERQNPFSLLVFGGSSVMKSHFTLLLFHHFGKLRGLPTGSEYRFVRNASDQFWSGFNSQQWCVQLDDIGFLHSAKAQEDLSLLELIQLCNSVPLVPNQADLKDKGRTPVRAKLVIATSNAKDLNAATYFHCPLAVQRRLPWVVTLAPKPEYAREDSPDMIDPAKIPVFTDSYADVWIITVERVVQGGVAAGRTMATHEHVATFTDIEIFLDWLKEVIALFDQIQGKAMRDVDAMRDFKLCDFCSRIDTRCICKCVTCGNKRKQCECSTRSEPVRKVHERPLHLTVQGAEFKLPPGKKIGDHHTEVSMTASGAVKSEYIWNPELKVYTCRETRWGSSDTVRVEYTAVATESPEPEPLDLSELGAITLADLDKMNTPELWEVIQKVKERRVQNRSVRRYAGIVAVKAVKYAINTRALRWATYQMLEFSVCRSLLSRALDSLCKEPEVAKDALTLVGTINRVRSNHPIAVKILQGLALLGAIGAAYAVVKRFTREPQPVREITETLVINTRTTRESCPARNDLAIPGEQEESVQPVIQGQRLAVDSSHFKKTERENVWIKDDYQTTSFDVNPIQNSFATLPVEQVSSSVARNLVRVAVIANDGAGSKLGNAMCVGGHLWVTCKHFFLGTGQSWTVKFMFEPEGRGASRNFDMILYREDAFFHAAKDQVWFEARGMEVKRDITSLIAKPSLDGVYDGVSILTHPATHQPVVHKAKAVIRVEHPDVVSQVLRPYWRSNLEIDTRNGDCGGILLAHKPKTVILGLHYMGGDQGFGFAVPITSDDVVAARGRFVRPLIQSGEPLLNASTTHKVLGPLHHKAPVRFLESGSLNVYGSFEHGHLRQRSKVRKTYLSDRIAEERKWKLEVGRPDLGSWKPWSLAYLDVLGQEHNVPTYKIDQCVKAFVADIVAGLSDEAKSNLQRLNTYDAINGIAGVTYLDKINFNTSMGEPHNHTKKQHIHKDPSPSAPEGRMFDEETMERIERLINLYESGVRGMSVFSGQQKDEARALLKILQGKIRIFTGCPVDMGVAHRSYLMSFVKVFQENSFLFEGAVGVTAQSLEWENFRRYLTQFGLDRMVAGDYGKFDKKMLAEWILAAYDVIIGVLRSVGWTEEELLPIYAMAEDVAFPIVNMNGDLVGFRGSNPSGHPLTVIINCIVNSLYMRYCFATLSPEPFELALAKFKRYVALLTYGDDNTAGVSAETPWFNHTAIVEVLASIGVEYTMADKESESVPFIHIDDVSFLKRTWRWNEEAGAHFCPLEVASIRKMLMIACRDGSISDQKHMADVIRSANGEWFWHGREIFEKEHAYLLSLLDTEVGLFFLDSPLETWDTLMARFHNASKGITPWVAQEPTLRSIVC</sequence>
<feature type="domain" description="SF3 helicase" evidence="12">
    <location>
        <begin position="640"/>
        <end position="812"/>
    </location>
</feature>
<dbReference type="GO" id="GO:0003724">
    <property type="term" value="F:RNA helicase activity"/>
    <property type="evidence" value="ECO:0007669"/>
    <property type="project" value="InterPro"/>
</dbReference>
<dbReference type="PROSITE" id="PS51218">
    <property type="entry name" value="SF3_HELICASE_2"/>
    <property type="match status" value="1"/>
</dbReference>
<proteinExistence type="predicted"/>
<dbReference type="GO" id="GO:0003968">
    <property type="term" value="F:RNA-directed RNA polymerase activity"/>
    <property type="evidence" value="ECO:0007669"/>
    <property type="project" value="UniProtKB-KW"/>
</dbReference>
<evidence type="ECO:0000256" key="7">
    <source>
        <dbReference type="ARBA" id="ARBA00022807"/>
    </source>
</evidence>
<dbReference type="Pfam" id="PF00680">
    <property type="entry name" value="RdRP_1"/>
    <property type="match status" value="1"/>
</dbReference>
<evidence type="ECO:0000256" key="2">
    <source>
        <dbReference type="ARBA" id="ARBA00022670"/>
    </source>
</evidence>
<dbReference type="Gene3D" id="2.40.10.10">
    <property type="entry name" value="Trypsin-like serine proteases"/>
    <property type="match status" value="1"/>
</dbReference>
<dbReference type="CDD" id="cd23195">
    <property type="entry name" value="Marnaviridae_RdRp"/>
    <property type="match status" value="1"/>
</dbReference>
<keyword evidence="2" id="KW-0645">Protease</keyword>
<evidence type="ECO:0000256" key="4">
    <source>
        <dbReference type="ARBA" id="ARBA00022695"/>
    </source>
</evidence>
<evidence type="ECO:0000256" key="10">
    <source>
        <dbReference type="SAM" id="MobiDB-lite"/>
    </source>
</evidence>
<dbReference type="Pfam" id="PF00910">
    <property type="entry name" value="RNA_helicase"/>
    <property type="match status" value="1"/>
</dbReference>
<evidence type="ECO:0000256" key="6">
    <source>
        <dbReference type="ARBA" id="ARBA00022801"/>
    </source>
</evidence>
<keyword evidence="7" id="KW-0788">Thiol protease</keyword>
<name>A0A7G8YXB1_9VIRU</name>
<feature type="domain" description="RdRp catalytic" evidence="11">
    <location>
        <begin position="1722"/>
        <end position="1853"/>
    </location>
</feature>
<evidence type="ECO:0000259" key="12">
    <source>
        <dbReference type="PROSITE" id="PS51218"/>
    </source>
</evidence>
<dbReference type="Gene3D" id="3.30.70.270">
    <property type="match status" value="1"/>
</dbReference>
<keyword evidence="6" id="KW-0378">Hydrolase</keyword>
<dbReference type="GO" id="GO:0003723">
    <property type="term" value="F:RNA binding"/>
    <property type="evidence" value="ECO:0007669"/>
    <property type="project" value="InterPro"/>
</dbReference>
<protein>
    <submittedName>
        <fullName evidence="13">Nonstructural polyprotein</fullName>
    </submittedName>
</protein>
<keyword evidence="4" id="KW-0548">Nucleotidyltransferase</keyword>
<evidence type="ECO:0000259" key="11">
    <source>
        <dbReference type="PROSITE" id="PS50507"/>
    </source>
</evidence>
<dbReference type="GO" id="GO:0008234">
    <property type="term" value="F:cysteine-type peptidase activity"/>
    <property type="evidence" value="ECO:0007669"/>
    <property type="project" value="UniProtKB-KW"/>
</dbReference>
<accession>A0A7G8YXB1</accession>
<dbReference type="InterPro" id="IPR001205">
    <property type="entry name" value="RNA-dir_pol_C"/>
</dbReference>
<dbReference type="GO" id="GO:0005524">
    <property type="term" value="F:ATP binding"/>
    <property type="evidence" value="ECO:0007669"/>
    <property type="project" value="UniProtKB-KW"/>
</dbReference>
<dbReference type="InterPro" id="IPR043502">
    <property type="entry name" value="DNA/RNA_pol_sf"/>
</dbReference>
<dbReference type="InterPro" id="IPR000605">
    <property type="entry name" value="Helicase_SF3_ssDNA/RNA_vir"/>
</dbReference>
<keyword evidence="1" id="KW-0696">RNA-directed RNA polymerase</keyword>
<keyword evidence="5" id="KW-0547">Nucleotide-binding</keyword>
<dbReference type="GO" id="GO:0006508">
    <property type="term" value="P:proteolysis"/>
    <property type="evidence" value="ECO:0007669"/>
    <property type="project" value="UniProtKB-KW"/>
</dbReference>
<dbReference type="PROSITE" id="PS50507">
    <property type="entry name" value="RDRP_SSRNA_POS"/>
    <property type="match status" value="1"/>
</dbReference>
<evidence type="ECO:0000256" key="9">
    <source>
        <dbReference type="ARBA" id="ARBA00022953"/>
    </source>
</evidence>
<dbReference type="GO" id="GO:0039694">
    <property type="term" value="P:viral RNA genome replication"/>
    <property type="evidence" value="ECO:0007669"/>
    <property type="project" value="InterPro"/>
</dbReference>
<keyword evidence="9" id="KW-0693">Viral RNA replication</keyword>
<evidence type="ECO:0000256" key="1">
    <source>
        <dbReference type="ARBA" id="ARBA00022484"/>
    </source>
</evidence>
<dbReference type="SUPFAM" id="SSF56672">
    <property type="entry name" value="DNA/RNA polymerases"/>
    <property type="match status" value="1"/>
</dbReference>
<evidence type="ECO:0000256" key="8">
    <source>
        <dbReference type="ARBA" id="ARBA00022840"/>
    </source>
</evidence>
<dbReference type="InterPro" id="IPR009003">
    <property type="entry name" value="Peptidase_S1_PA"/>
</dbReference>
<evidence type="ECO:0000313" key="13">
    <source>
        <dbReference type="EMBL" id="QNL09586.1"/>
    </source>
</evidence>
<dbReference type="InterPro" id="IPR007094">
    <property type="entry name" value="RNA-dir_pol_PSvirus"/>
</dbReference>
<keyword evidence="3" id="KW-0808">Transferase</keyword>
<dbReference type="InterPro" id="IPR043128">
    <property type="entry name" value="Rev_trsase/Diguanyl_cyclase"/>
</dbReference>
<evidence type="ECO:0000256" key="5">
    <source>
        <dbReference type="ARBA" id="ARBA00022741"/>
    </source>
</evidence>
<dbReference type="SUPFAM" id="SSF50494">
    <property type="entry name" value="Trypsin-like serine proteases"/>
    <property type="match status" value="1"/>
</dbReference>
<dbReference type="InterPro" id="IPR043504">
    <property type="entry name" value="Peptidase_S1_PA_chymotrypsin"/>
</dbReference>
<reference evidence="13" key="1">
    <citation type="journal article" date="2020" name="Sci. Rep.">
        <title>Mass mortality in freshwater mussels (Actinonaias pectorosa) in the Clinch River, USA, linked to a novel densovirus.</title>
        <authorList>
            <person name="Richard J.C."/>
            <person name="Leis E."/>
            <person name="Dunn C.D."/>
            <person name="Agbalog R."/>
            <person name="Waller D."/>
            <person name="Knowles S."/>
            <person name="Putnam J."/>
            <person name="Goldberg T.L."/>
        </authorList>
    </citation>
    <scope>NUCLEOTIDE SEQUENCE</scope>
    <source>
        <strain evidence="13">CPnlV1/C47/2018</strain>
    </source>
</reference>
<keyword evidence="8" id="KW-0067">ATP-binding</keyword>